<dbReference type="InterPro" id="IPR036390">
    <property type="entry name" value="WH_DNA-bd_sf"/>
</dbReference>
<dbReference type="InterPro" id="IPR036388">
    <property type="entry name" value="WH-like_DNA-bd_sf"/>
</dbReference>
<reference evidence="7" key="1">
    <citation type="submission" date="2017-05" db="EMBL/GenBank/DDBJ databases">
        <authorList>
            <person name="Rodrigo-Torres L."/>
            <person name="Arahal R. D."/>
            <person name="Lucena T."/>
        </authorList>
    </citation>
    <scope>NUCLEOTIDE SEQUENCE [LARGE SCALE GENOMIC DNA]</scope>
    <source>
        <strain evidence="7">CECT 8649</strain>
    </source>
</reference>
<keyword evidence="2" id="KW-0805">Transcription regulation</keyword>
<dbReference type="GO" id="GO:0003677">
    <property type="term" value="F:DNA binding"/>
    <property type="evidence" value="ECO:0007669"/>
    <property type="project" value="UniProtKB-KW"/>
</dbReference>
<evidence type="ECO:0000256" key="2">
    <source>
        <dbReference type="ARBA" id="ARBA00023015"/>
    </source>
</evidence>
<dbReference type="GO" id="GO:0003700">
    <property type="term" value="F:DNA-binding transcription factor activity"/>
    <property type="evidence" value="ECO:0007669"/>
    <property type="project" value="InterPro"/>
</dbReference>
<dbReference type="Proteomes" id="UP000225972">
    <property type="component" value="Unassembled WGS sequence"/>
</dbReference>
<dbReference type="AlphaFoldDB" id="A0A238JF31"/>
<accession>A0A238JF31</accession>
<comment type="similarity">
    <text evidence="1">Belongs to the LysR transcriptional regulatory family.</text>
</comment>
<evidence type="ECO:0000313" key="7">
    <source>
        <dbReference type="Proteomes" id="UP000225972"/>
    </source>
</evidence>
<dbReference type="PROSITE" id="PS50931">
    <property type="entry name" value="HTH_LYSR"/>
    <property type="match status" value="1"/>
</dbReference>
<organism evidence="6 7">
    <name type="scientific">Pelagimonas phthalicica</name>
    <dbReference type="NCBI Taxonomy" id="1037362"/>
    <lineage>
        <taxon>Bacteria</taxon>
        <taxon>Pseudomonadati</taxon>
        <taxon>Pseudomonadota</taxon>
        <taxon>Alphaproteobacteria</taxon>
        <taxon>Rhodobacterales</taxon>
        <taxon>Roseobacteraceae</taxon>
        <taxon>Pelagimonas</taxon>
    </lineage>
</organism>
<dbReference type="RefSeq" id="WP_099247110.1">
    <property type="nucleotide sequence ID" value="NZ_FXXP01000002.1"/>
</dbReference>
<protein>
    <submittedName>
        <fullName evidence="6">HTH-type transcriptional regulator GbpR</fullName>
    </submittedName>
</protein>
<evidence type="ECO:0000256" key="1">
    <source>
        <dbReference type="ARBA" id="ARBA00009437"/>
    </source>
</evidence>
<sequence length="305" mass="33629">MRLANRVKPKHMELVIKIAETAQLQMAAQISGMSQPAASRILAEIEASLETKLFTRQPTGMELTAEGQVFVRHARVVLSEMQNIEDELARMRSGVMGHVRVGAVTGPALGCLMPAINAVQNDHLDFRLSVDVAPSRVLFRGLEEARYDFILGRVPEDHDRLDFHLYPGRNEVVTLLVHDSHPLAARDKVSFAELAEYPWVIQDEGNPIRQAVELAFHSAGVPTPRRVINSSSLLIALAQVAESQAISPQTNEVKALLTSSGIAARLTSLNVDTPINVQPYFIIRDNRRNLTQAADKLLKSVLANI</sequence>
<keyword evidence="3" id="KW-0238">DNA-binding</keyword>
<dbReference type="InterPro" id="IPR050950">
    <property type="entry name" value="HTH-type_LysR_regulators"/>
</dbReference>
<dbReference type="Gene3D" id="1.10.10.10">
    <property type="entry name" value="Winged helix-like DNA-binding domain superfamily/Winged helix DNA-binding domain"/>
    <property type="match status" value="1"/>
</dbReference>
<evidence type="ECO:0000259" key="5">
    <source>
        <dbReference type="PROSITE" id="PS50931"/>
    </source>
</evidence>
<dbReference type="PANTHER" id="PTHR30419">
    <property type="entry name" value="HTH-TYPE TRANSCRIPTIONAL REGULATOR YBHD"/>
    <property type="match status" value="1"/>
</dbReference>
<dbReference type="InterPro" id="IPR005119">
    <property type="entry name" value="LysR_subst-bd"/>
</dbReference>
<evidence type="ECO:0000256" key="4">
    <source>
        <dbReference type="ARBA" id="ARBA00023163"/>
    </source>
</evidence>
<dbReference type="GO" id="GO:0005829">
    <property type="term" value="C:cytosol"/>
    <property type="evidence" value="ECO:0007669"/>
    <property type="project" value="TreeGrafter"/>
</dbReference>
<keyword evidence="7" id="KW-1185">Reference proteome</keyword>
<evidence type="ECO:0000256" key="3">
    <source>
        <dbReference type="ARBA" id="ARBA00023125"/>
    </source>
</evidence>
<dbReference type="PANTHER" id="PTHR30419:SF8">
    <property type="entry name" value="NITROGEN ASSIMILATION TRANSCRIPTIONAL ACTIVATOR-RELATED"/>
    <property type="match status" value="1"/>
</dbReference>
<evidence type="ECO:0000313" key="6">
    <source>
        <dbReference type="EMBL" id="SMX29239.1"/>
    </source>
</evidence>
<gene>
    <name evidence="6" type="primary">gbpR_4</name>
    <name evidence="6" type="ORF">TRP8649_03372</name>
</gene>
<dbReference type="SUPFAM" id="SSF46785">
    <property type="entry name" value="Winged helix' DNA-binding domain"/>
    <property type="match status" value="1"/>
</dbReference>
<dbReference type="InterPro" id="IPR000847">
    <property type="entry name" value="LysR_HTH_N"/>
</dbReference>
<dbReference type="SUPFAM" id="SSF53850">
    <property type="entry name" value="Periplasmic binding protein-like II"/>
    <property type="match status" value="1"/>
</dbReference>
<proteinExistence type="inferred from homology"/>
<dbReference type="Gene3D" id="3.40.190.290">
    <property type="match status" value="1"/>
</dbReference>
<keyword evidence="4" id="KW-0804">Transcription</keyword>
<dbReference type="Pfam" id="PF03466">
    <property type="entry name" value="LysR_substrate"/>
    <property type="match status" value="1"/>
</dbReference>
<dbReference type="OrthoDB" id="9803030at2"/>
<name>A0A238JF31_9RHOB</name>
<dbReference type="EMBL" id="FXXP01000002">
    <property type="protein sequence ID" value="SMX29239.1"/>
    <property type="molecule type" value="Genomic_DNA"/>
</dbReference>
<feature type="domain" description="HTH lysR-type" evidence="5">
    <location>
        <begin position="7"/>
        <end position="64"/>
    </location>
</feature>
<dbReference type="Pfam" id="PF00126">
    <property type="entry name" value="HTH_1"/>
    <property type="match status" value="1"/>
</dbReference>